<proteinExistence type="inferred from homology"/>
<dbReference type="SUPFAM" id="SSF56925">
    <property type="entry name" value="OMPA-like"/>
    <property type="match status" value="1"/>
</dbReference>
<gene>
    <name evidence="6" type="ORF">BWK73_13350</name>
</gene>
<feature type="chain" id="PRO_5012123935" description="Outer membrane protein OmpA-like transmembrane domain-containing protein" evidence="4">
    <location>
        <begin position="17"/>
        <end position="201"/>
    </location>
</feature>
<keyword evidence="2" id="KW-0812">Transmembrane</keyword>
<comment type="similarity">
    <text evidence="1">Belongs to the outer membrane OOP (TC 1.B.6) superfamily. OmpA family.</text>
</comment>
<feature type="signal peptide" evidence="4">
    <location>
        <begin position="1"/>
        <end position="16"/>
    </location>
</feature>
<reference evidence="6 7" key="1">
    <citation type="submission" date="2017-01" db="EMBL/GenBank/DDBJ databases">
        <title>Novel large sulfur bacteria in the metagenomes of groundwater-fed chemosynthetic microbial mats in the Lake Huron basin.</title>
        <authorList>
            <person name="Sharrar A.M."/>
            <person name="Flood B.E."/>
            <person name="Bailey J.V."/>
            <person name="Jones D.S."/>
            <person name="Biddanda B."/>
            <person name="Ruberg S.A."/>
            <person name="Marcus D.N."/>
            <person name="Dick G.J."/>
        </authorList>
    </citation>
    <scope>NUCLEOTIDE SEQUENCE [LARGE SCALE GENOMIC DNA]</scope>
    <source>
        <strain evidence="6">A8</strain>
    </source>
</reference>
<evidence type="ECO:0000256" key="1">
    <source>
        <dbReference type="ARBA" id="ARBA00005710"/>
    </source>
</evidence>
<evidence type="ECO:0000256" key="2">
    <source>
        <dbReference type="ARBA" id="ARBA00023114"/>
    </source>
</evidence>
<keyword evidence="4" id="KW-0732">Signal</keyword>
<dbReference type="Proteomes" id="UP000192491">
    <property type="component" value="Unassembled WGS sequence"/>
</dbReference>
<dbReference type="PROSITE" id="PS51257">
    <property type="entry name" value="PROKAR_LIPOPROTEIN"/>
    <property type="match status" value="1"/>
</dbReference>
<feature type="region of interest" description="Disordered" evidence="3">
    <location>
        <begin position="137"/>
        <end position="157"/>
    </location>
</feature>
<evidence type="ECO:0000313" key="7">
    <source>
        <dbReference type="Proteomes" id="UP000192491"/>
    </source>
</evidence>
<dbReference type="Pfam" id="PF01389">
    <property type="entry name" value="OmpA_membrane"/>
    <property type="match status" value="1"/>
</dbReference>
<organism evidence="6 7">
    <name type="scientific">Thiothrix lacustris</name>
    <dbReference type="NCBI Taxonomy" id="525917"/>
    <lineage>
        <taxon>Bacteria</taxon>
        <taxon>Pseudomonadati</taxon>
        <taxon>Pseudomonadota</taxon>
        <taxon>Gammaproteobacteria</taxon>
        <taxon>Thiotrichales</taxon>
        <taxon>Thiotrichaceae</taxon>
        <taxon>Thiothrix</taxon>
    </lineage>
</organism>
<dbReference type="Gene3D" id="2.40.160.20">
    <property type="match status" value="1"/>
</dbReference>
<evidence type="ECO:0000259" key="5">
    <source>
        <dbReference type="Pfam" id="PF01389"/>
    </source>
</evidence>
<comment type="caution">
    <text evidence="6">The sequence shown here is derived from an EMBL/GenBank/DDBJ whole genome shotgun (WGS) entry which is preliminary data.</text>
</comment>
<name>A0A1Y1QT93_9GAMM</name>
<dbReference type="InterPro" id="IPR011250">
    <property type="entry name" value="OMP/PagP_B-barrel"/>
</dbReference>
<feature type="compositionally biased region" description="Low complexity" evidence="3">
    <location>
        <begin position="137"/>
        <end position="152"/>
    </location>
</feature>
<keyword evidence="2" id="KW-0626">Porin</keyword>
<sequence length="201" mass="20850">MKKAWLLLLLVSSACAESSAPTGDFMSGTKLYAGASIGTGQQGDTCNDPFFNGACDDADGAWKLFGGARFDPMFGAEVAYNQLGKTSKSGTSGGSAASMSNALSGISLSGVGYVPVTPEIEAFGKAGVVMWDRETTQTSAGTTTTSKADGTSPLLGGGAQYRLNDNLHLRGEWEHMFNVGSDSAYETDADLYSVGLMYSTL</sequence>
<dbReference type="EMBL" id="MTEJ01000054">
    <property type="protein sequence ID" value="OQX13001.1"/>
    <property type="molecule type" value="Genomic_DNA"/>
</dbReference>
<evidence type="ECO:0000256" key="4">
    <source>
        <dbReference type="SAM" id="SignalP"/>
    </source>
</evidence>
<dbReference type="InterPro" id="IPR000498">
    <property type="entry name" value="OmpA-like_TM_dom"/>
</dbReference>
<dbReference type="GO" id="GO:0015288">
    <property type="term" value="F:porin activity"/>
    <property type="evidence" value="ECO:0007669"/>
    <property type="project" value="UniProtKB-KW"/>
</dbReference>
<evidence type="ECO:0000313" key="6">
    <source>
        <dbReference type="EMBL" id="OQX13001.1"/>
    </source>
</evidence>
<keyword evidence="2" id="KW-0813">Transport</keyword>
<protein>
    <recommendedName>
        <fullName evidence="5">Outer membrane protein OmpA-like transmembrane domain-containing protein</fullName>
    </recommendedName>
</protein>
<evidence type="ECO:0000256" key="3">
    <source>
        <dbReference type="SAM" id="MobiDB-lite"/>
    </source>
</evidence>
<dbReference type="GO" id="GO:0046930">
    <property type="term" value="C:pore complex"/>
    <property type="evidence" value="ECO:0007669"/>
    <property type="project" value="UniProtKB-KW"/>
</dbReference>
<dbReference type="AlphaFoldDB" id="A0A1Y1QT93"/>
<feature type="domain" description="Outer membrane protein OmpA-like transmembrane" evidence="5">
    <location>
        <begin position="30"/>
        <end position="198"/>
    </location>
</feature>
<dbReference type="GO" id="GO:0009279">
    <property type="term" value="C:cell outer membrane"/>
    <property type="evidence" value="ECO:0007669"/>
    <property type="project" value="InterPro"/>
</dbReference>
<keyword evidence="2" id="KW-0406">Ion transport</keyword>
<accession>A0A1Y1QT93</accession>